<reference evidence="3" key="1">
    <citation type="journal article" date="2024" name="Toxins">
        <title>Genome Sequence Analysis of Native Xenorhabdus Strains Isolated from Entomopathogenic Nematodes in Argentina.</title>
        <authorList>
            <person name="Palma L."/>
            <person name="Frizzo L."/>
            <person name="Kaiser S."/>
            <person name="Berry C."/>
            <person name="Caballero P."/>
            <person name="Bode H.B."/>
            <person name="Del Valle E.E."/>
        </authorList>
    </citation>
    <scope>NUCLEOTIDE SEQUENCE [LARGE SCALE GENOMIC DNA]</scope>
    <source>
        <strain evidence="3">12</strain>
    </source>
</reference>
<evidence type="ECO:0000313" key="3">
    <source>
        <dbReference type="Proteomes" id="UP001271890"/>
    </source>
</evidence>
<comment type="caution">
    <text evidence="2">The sequence shown here is derived from an EMBL/GenBank/DDBJ whole genome shotgun (WGS) entry which is preliminary data.</text>
</comment>
<dbReference type="PANTHER" id="PTHR45527:SF1">
    <property type="entry name" value="FATTY ACID SYNTHASE"/>
    <property type="match status" value="1"/>
</dbReference>
<dbReference type="RefSeq" id="WP_319931308.1">
    <property type="nucleotide sequence ID" value="NZ_VCDN01000075.1"/>
</dbReference>
<dbReference type="Proteomes" id="UP001271890">
    <property type="component" value="Unassembled WGS sequence"/>
</dbReference>
<accession>A0ABU4SDL8</accession>
<feature type="domain" description="Carrier" evidence="1">
    <location>
        <begin position="10"/>
        <end position="81"/>
    </location>
</feature>
<dbReference type="InterPro" id="IPR036736">
    <property type="entry name" value="ACP-like_sf"/>
</dbReference>
<evidence type="ECO:0000313" key="2">
    <source>
        <dbReference type="EMBL" id="MDX7988910.1"/>
    </source>
</evidence>
<dbReference type="Pfam" id="PF12697">
    <property type="entry name" value="Abhydrolase_6"/>
    <property type="match status" value="1"/>
</dbReference>
<sequence length="329" mass="35835">MIDGIETKKKKFTDEVNRITTVFCDVLKVDSVSPNDNFFKLGGDSFDAIRVVSRLGGNLQIVSLFENPTVEDLAKYVLSKTNKRSVRLTPLHDKSSSSGSIVVIGVPFGGGDPTVYKDLFRESQGVRVFGVDFGDLEIKSASDFSILISTLADEIEEIDANQFIIYGHCAGAAVAACLASVMSSTITSLSLVVAASNPMSDPDIAIYESEKTSDYTWGQYLRSLGAFTGLIDKEIDEMLIRGRKDHLIAAEAYKTLIQHPVRGVPALVLLGDSDPATPQLSNIVEKWKNFIDVVDSTSLVGGGHYFVRTHAREVADTVLSFATRNRTIK</sequence>
<dbReference type="InterPro" id="IPR000073">
    <property type="entry name" value="AB_hydrolase_1"/>
</dbReference>
<dbReference type="EMBL" id="VCDN01000075">
    <property type="protein sequence ID" value="MDX7988910.1"/>
    <property type="molecule type" value="Genomic_DNA"/>
</dbReference>
<keyword evidence="3" id="KW-1185">Reference proteome</keyword>
<gene>
    <name evidence="2" type="ORF">FE392_16525</name>
</gene>
<evidence type="ECO:0000259" key="1">
    <source>
        <dbReference type="PROSITE" id="PS50075"/>
    </source>
</evidence>
<dbReference type="InterPro" id="IPR009081">
    <property type="entry name" value="PP-bd_ACP"/>
</dbReference>
<organism evidence="2 3">
    <name type="scientific">Xenorhabdus santafensis</name>
    <dbReference type="NCBI Taxonomy" id="2582833"/>
    <lineage>
        <taxon>Bacteria</taxon>
        <taxon>Pseudomonadati</taxon>
        <taxon>Pseudomonadota</taxon>
        <taxon>Gammaproteobacteria</taxon>
        <taxon>Enterobacterales</taxon>
        <taxon>Morganellaceae</taxon>
        <taxon>Xenorhabdus</taxon>
    </lineage>
</organism>
<name>A0ABU4SDL8_9GAMM</name>
<dbReference type="Pfam" id="PF00550">
    <property type="entry name" value="PP-binding"/>
    <property type="match status" value="1"/>
</dbReference>
<protein>
    <submittedName>
        <fullName evidence="2">Acyl carrier protein</fullName>
    </submittedName>
</protein>
<dbReference type="PROSITE" id="PS50075">
    <property type="entry name" value="CARRIER"/>
    <property type="match status" value="1"/>
</dbReference>
<dbReference type="Gene3D" id="3.40.50.1820">
    <property type="entry name" value="alpha/beta hydrolase"/>
    <property type="match status" value="1"/>
</dbReference>
<dbReference type="Gene3D" id="1.10.1200.10">
    <property type="entry name" value="ACP-like"/>
    <property type="match status" value="1"/>
</dbReference>
<dbReference type="PANTHER" id="PTHR45527">
    <property type="entry name" value="NONRIBOSOMAL PEPTIDE SYNTHETASE"/>
    <property type="match status" value="1"/>
</dbReference>
<dbReference type="InterPro" id="IPR029058">
    <property type="entry name" value="AB_hydrolase_fold"/>
</dbReference>
<dbReference type="SUPFAM" id="SSF53474">
    <property type="entry name" value="alpha/beta-Hydrolases"/>
    <property type="match status" value="1"/>
</dbReference>
<proteinExistence type="predicted"/>